<dbReference type="AlphaFoldDB" id="A0AA47P642"/>
<reference evidence="1" key="1">
    <citation type="journal article" date="2023" name="Front. Mar. Sci.">
        <title>A new Merluccius polli reference genome to investigate the effects of global change in West African waters.</title>
        <authorList>
            <person name="Mateo J.L."/>
            <person name="Blanco-Fernandez C."/>
            <person name="Garcia-Vazquez E."/>
            <person name="Machado-Schiaffino G."/>
        </authorList>
    </citation>
    <scope>NUCLEOTIDE SEQUENCE</scope>
    <source>
        <strain evidence="1">C29</strain>
        <tissue evidence="1">Fin</tissue>
    </source>
</reference>
<protein>
    <submittedName>
        <fullName evidence="1">Uncharacterized protein</fullName>
    </submittedName>
</protein>
<comment type="caution">
    <text evidence="1">The sequence shown here is derived from an EMBL/GenBank/DDBJ whole genome shotgun (WGS) entry which is preliminary data.</text>
</comment>
<proteinExistence type="predicted"/>
<dbReference type="Proteomes" id="UP001174136">
    <property type="component" value="Unassembled WGS sequence"/>
</dbReference>
<evidence type="ECO:0000313" key="1">
    <source>
        <dbReference type="EMBL" id="KAK0152176.1"/>
    </source>
</evidence>
<name>A0AA47P642_MERPO</name>
<evidence type="ECO:0000313" key="2">
    <source>
        <dbReference type="Proteomes" id="UP001174136"/>
    </source>
</evidence>
<dbReference type="EMBL" id="JAOPHQ010001137">
    <property type="protein sequence ID" value="KAK0152176.1"/>
    <property type="molecule type" value="Genomic_DNA"/>
</dbReference>
<organism evidence="1 2">
    <name type="scientific">Merluccius polli</name>
    <name type="common">Benguela hake</name>
    <name type="synonym">Merluccius cadenati</name>
    <dbReference type="NCBI Taxonomy" id="89951"/>
    <lineage>
        <taxon>Eukaryota</taxon>
        <taxon>Metazoa</taxon>
        <taxon>Chordata</taxon>
        <taxon>Craniata</taxon>
        <taxon>Vertebrata</taxon>
        <taxon>Euteleostomi</taxon>
        <taxon>Actinopterygii</taxon>
        <taxon>Neopterygii</taxon>
        <taxon>Teleostei</taxon>
        <taxon>Neoteleostei</taxon>
        <taxon>Acanthomorphata</taxon>
        <taxon>Zeiogadaria</taxon>
        <taxon>Gadariae</taxon>
        <taxon>Gadiformes</taxon>
        <taxon>Gadoidei</taxon>
        <taxon>Merlucciidae</taxon>
        <taxon>Merluccius</taxon>
    </lineage>
</organism>
<accession>A0AA47P642</accession>
<sequence>MEPRADCNLEQPDISAFVSDGHVSLLGSGIKVPETDTGDYILMRGMGLTVLPVPLHKLELDCGLVQGEVAMGAEWRVVSCMSNTWASVHYRLKSGATQVVILILLQVSVGRKISGLF</sequence>
<keyword evidence="2" id="KW-1185">Reference proteome</keyword>
<gene>
    <name evidence="1" type="ORF">N1851_006450</name>
</gene>